<dbReference type="NCBIfam" id="NF045542">
    <property type="entry name" value="Clp_rel_HeadMat"/>
    <property type="match status" value="1"/>
</dbReference>
<dbReference type="PANTHER" id="PTHR10381">
    <property type="entry name" value="ATP-DEPENDENT CLP PROTEASE PROTEOLYTIC SUBUNIT"/>
    <property type="match status" value="1"/>
</dbReference>
<evidence type="ECO:0000256" key="4">
    <source>
        <dbReference type="ARBA" id="ARBA00022801"/>
    </source>
</evidence>
<name>A0A1T2XA18_9BACL</name>
<keyword evidence="3" id="KW-0645">Protease</keyword>
<evidence type="ECO:0000256" key="3">
    <source>
        <dbReference type="ARBA" id="ARBA00022670"/>
    </source>
</evidence>
<keyword evidence="4" id="KW-0378">Hydrolase</keyword>
<evidence type="ECO:0000256" key="5">
    <source>
        <dbReference type="ARBA" id="ARBA00022825"/>
    </source>
</evidence>
<evidence type="ECO:0000313" key="8">
    <source>
        <dbReference type="EMBL" id="OPA76749.1"/>
    </source>
</evidence>
<dbReference type="Proteomes" id="UP000190188">
    <property type="component" value="Unassembled WGS sequence"/>
</dbReference>
<evidence type="ECO:0000256" key="7">
    <source>
        <dbReference type="SAM" id="MobiDB-lite"/>
    </source>
</evidence>
<organism evidence="8 9">
    <name type="scientific">Paenibacillus selenitireducens</name>
    <dbReference type="NCBI Taxonomy" id="1324314"/>
    <lineage>
        <taxon>Bacteria</taxon>
        <taxon>Bacillati</taxon>
        <taxon>Bacillota</taxon>
        <taxon>Bacilli</taxon>
        <taxon>Bacillales</taxon>
        <taxon>Paenibacillaceae</taxon>
        <taxon>Paenibacillus</taxon>
    </lineage>
</organism>
<dbReference type="PRINTS" id="PR00127">
    <property type="entry name" value="CLPPROTEASEP"/>
</dbReference>
<dbReference type="CDD" id="cd07016">
    <property type="entry name" value="S14_ClpP_1"/>
    <property type="match status" value="1"/>
</dbReference>
<dbReference type="STRING" id="1324314.BVG16_16390"/>
<dbReference type="GO" id="GO:0051117">
    <property type="term" value="F:ATPase binding"/>
    <property type="evidence" value="ECO:0007669"/>
    <property type="project" value="TreeGrafter"/>
</dbReference>
<dbReference type="GO" id="GO:0004176">
    <property type="term" value="F:ATP-dependent peptidase activity"/>
    <property type="evidence" value="ECO:0007669"/>
    <property type="project" value="InterPro"/>
</dbReference>
<dbReference type="SUPFAM" id="SSF52096">
    <property type="entry name" value="ClpP/crotonase"/>
    <property type="match status" value="1"/>
</dbReference>
<feature type="compositionally biased region" description="Polar residues" evidence="7">
    <location>
        <begin position="363"/>
        <end position="374"/>
    </location>
</feature>
<reference evidence="8 9" key="1">
    <citation type="submission" date="2017-01" db="EMBL/GenBank/DDBJ databases">
        <title>Genome analysis of Paenibacillus selenitrireducens ES3-24.</title>
        <authorList>
            <person name="Xu D."/>
            <person name="Yao R."/>
            <person name="Zheng S."/>
        </authorList>
    </citation>
    <scope>NUCLEOTIDE SEQUENCE [LARGE SCALE GENOMIC DNA]</scope>
    <source>
        <strain evidence="8 9">ES3-24</strain>
    </source>
</reference>
<evidence type="ECO:0000256" key="6">
    <source>
        <dbReference type="RuleBase" id="RU003567"/>
    </source>
</evidence>
<dbReference type="GO" id="GO:0004252">
    <property type="term" value="F:serine-type endopeptidase activity"/>
    <property type="evidence" value="ECO:0007669"/>
    <property type="project" value="InterPro"/>
</dbReference>
<evidence type="ECO:0000256" key="2">
    <source>
        <dbReference type="ARBA" id="ARBA00022490"/>
    </source>
</evidence>
<dbReference type="AlphaFoldDB" id="A0A1T2XA18"/>
<proteinExistence type="inferred from homology"/>
<accession>A0A1T2XA18</accession>
<dbReference type="Gene3D" id="3.90.226.10">
    <property type="entry name" value="2-enoyl-CoA Hydratase, Chain A, domain 1"/>
    <property type="match status" value="1"/>
</dbReference>
<dbReference type="RefSeq" id="WP_078499767.1">
    <property type="nucleotide sequence ID" value="NZ_MSZX01000006.1"/>
</dbReference>
<sequence>MSKAKHELLKAYNMAMIGDNDAEITMYGEVVSTRPIDWWTGEPVPGSFIAVDEFIQDLETIKDKDNITIHINSVGGDLYGGLAIYNRLKSLKGYVTTICDGLAASAASLILQAGKTRKVYAGSNVMVHGASGFLYGYYNVNDLTEAMETMAAHNKVAVNAYVEATGRDAEEIKSLMSTTTWYAGQEAVDASLADEVVNNGKPVTMSMSQDRSHIMVNGVSMSARSLGNIPQGIPVSPMMPINNRFTPEDQSPVVINKNDGGKKMEIKNLEELQAAYPELCSELTRKVNASAVIAERDRIRSIEDIQNAIGDETLVKDAKFGVNPMTAEQLAFKAMQAQASIGIKVIENLETDVKNSGGDKVTPSPNDGNKSPEMQESEVVNMIVGNRAVKKGE</sequence>
<dbReference type="OrthoDB" id="9806592at2"/>
<keyword evidence="9" id="KW-1185">Reference proteome</keyword>
<keyword evidence="2" id="KW-0963">Cytoplasm</keyword>
<dbReference type="InterPro" id="IPR023562">
    <property type="entry name" value="ClpP/TepA"/>
</dbReference>
<comment type="similarity">
    <text evidence="1 6">Belongs to the peptidase S14 family.</text>
</comment>
<dbReference type="Pfam" id="PF00574">
    <property type="entry name" value="CLP_protease"/>
    <property type="match status" value="1"/>
</dbReference>
<protein>
    <recommendedName>
        <fullName evidence="6">ATP-dependent Clp protease proteolytic subunit</fullName>
    </recommendedName>
</protein>
<dbReference type="InterPro" id="IPR029045">
    <property type="entry name" value="ClpP/crotonase-like_dom_sf"/>
</dbReference>
<comment type="caution">
    <text evidence="8">The sequence shown here is derived from an EMBL/GenBank/DDBJ whole genome shotgun (WGS) entry which is preliminary data.</text>
</comment>
<evidence type="ECO:0000313" key="9">
    <source>
        <dbReference type="Proteomes" id="UP000190188"/>
    </source>
</evidence>
<keyword evidence="5" id="KW-0720">Serine protease</keyword>
<dbReference type="PANTHER" id="PTHR10381:SF70">
    <property type="entry name" value="ATP-DEPENDENT CLP PROTEASE PROTEOLYTIC SUBUNIT"/>
    <property type="match status" value="1"/>
</dbReference>
<dbReference type="GO" id="GO:0006515">
    <property type="term" value="P:protein quality control for misfolded or incompletely synthesized proteins"/>
    <property type="evidence" value="ECO:0007669"/>
    <property type="project" value="TreeGrafter"/>
</dbReference>
<gene>
    <name evidence="8" type="ORF">BVG16_16390</name>
</gene>
<dbReference type="InterPro" id="IPR001907">
    <property type="entry name" value="ClpP"/>
</dbReference>
<feature type="region of interest" description="Disordered" evidence="7">
    <location>
        <begin position="353"/>
        <end position="393"/>
    </location>
</feature>
<evidence type="ECO:0000256" key="1">
    <source>
        <dbReference type="ARBA" id="ARBA00007039"/>
    </source>
</evidence>
<dbReference type="EMBL" id="MSZX01000006">
    <property type="protein sequence ID" value="OPA76749.1"/>
    <property type="molecule type" value="Genomic_DNA"/>
</dbReference>
<dbReference type="GO" id="GO:0009368">
    <property type="term" value="C:endopeptidase Clp complex"/>
    <property type="evidence" value="ECO:0007669"/>
    <property type="project" value="TreeGrafter"/>
</dbReference>